<organism evidence="8 9">
    <name type="scientific">Arenicella chitinivorans</name>
    <dbReference type="NCBI Taxonomy" id="1329800"/>
    <lineage>
        <taxon>Bacteria</taxon>
        <taxon>Pseudomonadati</taxon>
        <taxon>Pseudomonadota</taxon>
        <taxon>Gammaproteobacteria</taxon>
        <taxon>Arenicellales</taxon>
        <taxon>Arenicellaceae</taxon>
        <taxon>Arenicella</taxon>
    </lineage>
</organism>
<dbReference type="SMART" id="SM00448">
    <property type="entry name" value="REC"/>
    <property type="match status" value="1"/>
</dbReference>
<evidence type="ECO:0000256" key="4">
    <source>
        <dbReference type="ARBA" id="ARBA00023012"/>
    </source>
</evidence>
<dbReference type="PANTHER" id="PTHR45339">
    <property type="entry name" value="HYBRID SIGNAL TRANSDUCTION HISTIDINE KINASE J"/>
    <property type="match status" value="1"/>
</dbReference>
<dbReference type="PRINTS" id="PR00344">
    <property type="entry name" value="BCTRLSENSOR"/>
</dbReference>
<dbReference type="Gene3D" id="3.40.50.2300">
    <property type="match status" value="1"/>
</dbReference>
<comment type="catalytic activity">
    <reaction evidence="1">
        <text>ATP + protein L-histidine = ADP + protein N-phospho-L-histidine.</text>
        <dbReference type="EC" id="2.7.13.3"/>
    </reaction>
</comment>
<accession>A0A918RJD8</accession>
<dbReference type="Proteomes" id="UP000614811">
    <property type="component" value="Unassembled WGS sequence"/>
</dbReference>
<proteinExistence type="predicted"/>
<dbReference type="Gene3D" id="3.30.565.10">
    <property type="entry name" value="Histidine kinase-like ATPase, C-terminal domain"/>
    <property type="match status" value="1"/>
</dbReference>
<dbReference type="GO" id="GO:0000155">
    <property type="term" value="F:phosphorelay sensor kinase activity"/>
    <property type="evidence" value="ECO:0007669"/>
    <property type="project" value="InterPro"/>
</dbReference>
<keyword evidence="4" id="KW-0902">Two-component regulatory system</keyword>
<dbReference type="CDD" id="cd00082">
    <property type="entry name" value="HisKA"/>
    <property type="match status" value="1"/>
</dbReference>
<dbReference type="InterPro" id="IPR005467">
    <property type="entry name" value="His_kinase_dom"/>
</dbReference>
<dbReference type="InterPro" id="IPR003594">
    <property type="entry name" value="HATPase_dom"/>
</dbReference>
<dbReference type="InterPro" id="IPR011006">
    <property type="entry name" value="CheY-like_superfamily"/>
</dbReference>
<dbReference type="Pfam" id="PF00072">
    <property type="entry name" value="Response_reg"/>
    <property type="match status" value="1"/>
</dbReference>
<dbReference type="EMBL" id="BMXA01000001">
    <property type="protein sequence ID" value="GHA01183.1"/>
    <property type="molecule type" value="Genomic_DNA"/>
</dbReference>
<dbReference type="PANTHER" id="PTHR45339:SF1">
    <property type="entry name" value="HYBRID SIGNAL TRANSDUCTION HISTIDINE KINASE J"/>
    <property type="match status" value="1"/>
</dbReference>
<keyword evidence="9" id="KW-1185">Reference proteome</keyword>
<dbReference type="Pfam" id="PF00512">
    <property type="entry name" value="HisKA"/>
    <property type="match status" value="1"/>
</dbReference>
<evidence type="ECO:0000313" key="9">
    <source>
        <dbReference type="Proteomes" id="UP000614811"/>
    </source>
</evidence>
<dbReference type="InterPro" id="IPR001789">
    <property type="entry name" value="Sig_transdc_resp-reg_receiver"/>
</dbReference>
<feature type="domain" description="Histidine kinase" evidence="6">
    <location>
        <begin position="174"/>
        <end position="395"/>
    </location>
</feature>
<dbReference type="SMART" id="SM00388">
    <property type="entry name" value="HisKA"/>
    <property type="match status" value="1"/>
</dbReference>
<dbReference type="Pfam" id="PF02518">
    <property type="entry name" value="HATPase_c"/>
    <property type="match status" value="1"/>
</dbReference>
<dbReference type="AlphaFoldDB" id="A0A918RJD8"/>
<dbReference type="SUPFAM" id="SSF47384">
    <property type="entry name" value="Homodimeric domain of signal transducing histidine kinase"/>
    <property type="match status" value="1"/>
</dbReference>
<feature type="domain" description="Response regulatory" evidence="7">
    <location>
        <begin position="416"/>
        <end position="535"/>
    </location>
</feature>
<reference evidence="8" key="2">
    <citation type="submission" date="2020-09" db="EMBL/GenBank/DDBJ databases">
        <authorList>
            <person name="Sun Q."/>
            <person name="Kim S."/>
        </authorList>
    </citation>
    <scope>NUCLEOTIDE SEQUENCE</scope>
    <source>
        <strain evidence="8">KCTC 12711</strain>
    </source>
</reference>
<evidence type="ECO:0000256" key="2">
    <source>
        <dbReference type="ARBA" id="ARBA00012438"/>
    </source>
</evidence>
<name>A0A918RJD8_9GAMM</name>
<dbReference type="SMART" id="SM00387">
    <property type="entry name" value="HATPase_c"/>
    <property type="match status" value="1"/>
</dbReference>
<keyword evidence="3 5" id="KW-0597">Phosphoprotein</keyword>
<dbReference type="SUPFAM" id="SSF55874">
    <property type="entry name" value="ATPase domain of HSP90 chaperone/DNA topoisomerase II/histidine kinase"/>
    <property type="match status" value="1"/>
</dbReference>
<evidence type="ECO:0000259" key="7">
    <source>
        <dbReference type="PROSITE" id="PS50110"/>
    </source>
</evidence>
<dbReference type="Gene3D" id="1.10.287.130">
    <property type="match status" value="1"/>
</dbReference>
<evidence type="ECO:0000256" key="1">
    <source>
        <dbReference type="ARBA" id="ARBA00000085"/>
    </source>
</evidence>
<evidence type="ECO:0000259" key="6">
    <source>
        <dbReference type="PROSITE" id="PS50109"/>
    </source>
</evidence>
<dbReference type="InterPro" id="IPR036890">
    <property type="entry name" value="HATPase_C_sf"/>
</dbReference>
<dbReference type="CDD" id="cd17546">
    <property type="entry name" value="REC_hyHK_CKI1_RcsC-like"/>
    <property type="match status" value="1"/>
</dbReference>
<dbReference type="CDD" id="cd16922">
    <property type="entry name" value="HATPase_EvgS-ArcB-TorS-like"/>
    <property type="match status" value="1"/>
</dbReference>
<dbReference type="EC" id="2.7.13.3" evidence="2"/>
<sequence>MDKVQLEKHTSLLYEIAMSIGNSLDLDVSLKESLTTLLRKLDGIGIGVFDQRDPEKPIAQIPIRGQKAYVPLVKEAIQVKSDSPTTPHVLLIREGENELGYFFNLPNTGVLFFRRRKPLDAVTIKVLNRLCAKLDQSIQACFATQELNRKERELQNSLIQLQKAQEYKDKFLATVAHEIRTPLNGVVGFIEQLADTDLNETQRHYIDVINHSSDSLMGIINDTLDFSKIDSGKLELDFHAVNLHEVLLPAIELFKCKASEKNILLVTQIDAGLSQGVMSDSLRLKQVVSNLVSNAIKFTEQGRVDVNMALTEENQDALRVRFSVRDTGIGIDSNSLNDIFNPFLQAEKATARRFGGTGLGLAISYQLVKKLGGTLSVNSEPGQGSEFAFELTFEKSEIPKVPEDTVVETDAFKGQKILVAEDNQVNQMLVSAILKSINADFTICNNGAEALEAFEREKFDLVLMDINMPVMDGLQSLHHMREHERTQAKPKTPIIALTANALVGDREKYIEHGMDDCLAKPLRKAELFHVFEACLSEKVRDVDG</sequence>
<dbReference type="FunFam" id="3.30.565.10:FF:000010">
    <property type="entry name" value="Sensor histidine kinase RcsC"/>
    <property type="match status" value="1"/>
</dbReference>
<evidence type="ECO:0000313" key="8">
    <source>
        <dbReference type="EMBL" id="GHA01183.1"/>
    </source>
</evidence>
<dbReference type="RefSeq" id="WP_189398689.1">
    <property type="nucleotide sequence ID" value="NZ_BMXA01000001.1"/>
</dbReference>
<dbReference type="InterPro" id="IPR003661">
    <property type="entry name" value="HisK_dim/P_dom"/>
</dbReference>
<dbReference type="PROSITE" id="PS50109">
    <property type="entry name" value="HIS_KIN"/>
    <property type="match status" value="1"/>
</dbReference>
<gene>
    <name evidence="8" type="ORF">GCM10008090_07870</name>
</gene>
<protein>
    <recommendedName>
        <fullName evidence="2">histidine kinase</fullName>
        <ecNumber evidence="2">2.7.13.3</ecNumber>
    </recommendedName>
</protein>
<dbReference type="PROSITE" id="PS50110">
    <property type="entry name" value="RESPONSE_REGULATORY"/>
    <property type="match status" value="1"/>
</dbReference>
<evidence type="ECO:0000256" key="5">
    <source>
        <dbReference type="PROSITE-ProRule" id="PRU00169"/>
    </source>
</evidence>
<comment type="caution">
    <text evidence="8">The sequence shown here is derived from an EMBL/GenBank/DDBJ whole genome shotgun (WGS) entry which is preliminary data.</text>
</comment>
<feature type="modified residue" description="4-aspartylphosphate" evidence="5">
    <location>
        <position position="465"/>
    </location>
</feature>
<dbReference type="InterPro" id="IPR004358">
    <property type="entry name" value="Sig_transdc_His_kin-like_C"/>
</dbReference>
<dbReference type="InterPro" id="IPR036097">
    <property type="entry name" value="HisK_dim/P_sf"/>
</dbReference>
<dbReference type="SUPFAM" id="SSF52172">
    <property type="entry name" value="CheY-like"/>
    <property type="match status" value="1"/>
</dbReference>
<reference evidence="8" key="1">
    <citation type="journal article" date="2014" name="Int. J. Syst. Evol. Microbiol.">
        <title>Complete genome sequence of Corynebacterium casei LMG S-19264T (=DSM 44701T), isolated from a smear-ripened cheese.</title>
        <authorList>
            <consortium name="US DOE Joint Genome Institute (JGI-PGF)"/>
            <person name="Walter F."/>
            <person name="Albersmeier A."/>
            <person name="Kalinowski J."/>
            <person name="Ruckert C."/>
        </authorList>
    </citation>
    <scope>NUCLEOTIDE SEQUENCE</scope>
    <source>
        <strain evidence="8">KCTC 12711</strain>
    </source>
</reference>
<evidence type="ECO:0000256" key="3">
    <source>
        <dbReference type="ARBA" id="ARBA00022553"/>
    </source>
</evidence>